<dbReference type="EMBL" id="BMAU01021233">
    <property type="protein sequence ID" value="GFY02477.1"/>
    <property type="molecule type" value="Genomic_DNA"/>
</dbReference>
<evidence type="ECO:0000313" key="2">
    <source>
        <dbReference type="Proteomes" id="UP000887159"/>
    </source>
</evidence>
<dbReference type="AlphaFoldDB" id="A0A8X6RVB1"/>
<name>A0A8X6RVB1_TRICX</name>
<protein>
    <submittedName>
        <fullName evidence="1">Uncharacterized protein</fullName>
    </submittedName>
</protein>
<sequence length="93" mass="10286">MLWQGCIQGSEAGFAANVDDTPDEGGVQESWEMLGRRRWGKGARDVESVWTDSENPFYYWSKSPFTRCTLKPAVGVGTALVTLLSVKSRTVRG</sequence>
<accession>A0A8X6RVB1</accession>
<dbReference type="Proteomes" id="UP000887159">
    <property type="component" value="Unassembled WGS sequence"/>
</dbReference>
<evidence type="ECO:0000313" key="1">
    <source>
        <dbReference type="EMBL" id="GFY02477.1"/>
    </source>
</evidence>
<comment type="caution">
    <text evidence="1">The sequence shown here is derived from an EMBL/GenBank/DDBJ whole genome shotgun (WGS) entry which is preliminary data.</text>
</comment>
<keyword evidence="2" id="KW-1185">Reference proteome</keyword>
<gene>
    <name evidence="1" type="ORF">TNCV_3503581</name>
</gene>
<reference evidence="1" key="1">
    <citation type="submission" date="2020-08" db="EMBL/GenBank/DDBJ databases">
        <title>Multicomponent nature underlies the extraordinary mechanical properties of spider dragline silk.</title>
        <authorList>
            <person name="Kono N."/>
            <person name="Nakamura H."/>
            <person name="Mori M."/>
            <person name="Yoshida Y."/>
            <person name="Ohtoshi R."/>
            <person name="Malay A.D."/>
            <person name="Moran D.A.P."/>
            <person name="Tomita M."/>
            <person name="Numata K."/>
            <person name="Arakawa K."/>
        </authorList>
    </citation>
    <scope>NUCLEOTIDE SEQUENCE</scope>
</reference>
<proteinExistence type="predicted"/>
<organism evidence="1 2">
    <name type="scientific">Trichonephila clavipes</name>
    <name type="common">Golden silk orbweaver</name>
    <name type="synonym">Nephila clavipes</name>
    <dbReference type="NCBI Taxonomy" id="2585209"/>
    <lineage>
        <taxon>Eukaryota</taxon>
        <taxon>Metazoa</taxon>
        <taxon>Ecdysozoa</taxon>
        <taxon>Arthropoda</taxon>
        <taxon>Chelicerata</taxon>
        <taxon>Arachnida</taxon>
        <taxon>Araneae</taxon>
        <taxon>Araneomorphae</taxon>
        <taxon>Entelegynae</taxon>
        <taxon>Araneoidea</taxon>
        <taxon>Nephilidae</taxon>
        <taxon>Trichonephila</taxon>
    </lineage>
</organism>